<evidence type="ECO:0000313" key="16">
    <source>
        <dbReference type="EMBL" id="MFC3302085.1"/>
    </source>
</evidence>
<dbReference type="Gene3D" id="2.40.170.20">
    <property type="entry name" value="TonB-dependent receptor, beta-barrel domain"/>
    <property type="match status" value="1"/>
</dbReference>
<reference evidence="17" key="1">
    <citation type="journal article" date="2019" name="Int. J. Syst. Evol. Microbiol.">
        <title>The Global Catalogue of Microorganisms (GCM) 10K type strain sequencing project: providing services to taxonomists for standard genome sequencing and annotation.</title>
        <authorList>
            <consortium name="The Broad Institute Genomics Platform"/>
            <consortium name="The Broad Institute Genome Sequencing Center for Infectious Disease"/>
            <person name="Wu L."/>
            <person name="Ma J."/>
        </authorList>
    </citation>
    <scope>NUCLEOTIDE SEQUENCE [LARGE SCALE GENOMIC DNA]</scope>
    <source>
        <strain evidence="17">KCTC 22245</strain>
    </source>
</reference>
<accession>A0ABV7MBG5</accession>
<evidence type="ECO:0000259" key="15">
    <source>
        <dbReference type="Pfam" id="PF07715"/>
    </source>
</evidence>
<feature type="compositionally biased region" description="Basic and acidic residues" evidence="12">
    <location>
        <begin position="311"/>
        <end position="321"/>
    </location>
</feature>
<gene>
    <name evidence="16" type="ORF">ACFONP_05000</name>
</gene>
<dbReference type="Pfam" id="PF00593">
    <property type="entry name" value="TonB_dep_Rec_b-barrel"/>
    <property type="match status" value="1"/>
</dbReference>
<evidence type="ECO:0000256" key="10">
    <source>
        <dbReference type="PROSITE-ProRule" id="PRU10143"/>
    </source>
</evidence>
<evidence type="ECO:0000256" key="6">
    <source>
        <dbReference type="ARBA" id="ARBA00023077"/>
    </source>
</evidence>
<dbReference type="Gene3D" id="2.170.130.10">
    <property type="entry name" value="TonB-dependent receptor, plug domain"/>
    <property type="match status" value="1"/>
</dbReference>
<evidence type="ECO:0000256" key="11">
    <source>
        <dbReference type="RuleBase" id="RU003357"/>
    </source>
</evidence>
<feature type="chain" id="PRO_5045966305" evidence="13">
    <location>
        <begin position="23"/>
        <end position="736"/>
    </location>
</feature>
<name>A0ABV7MBG5_9PROT</name>
<keyword evidence="6 10" id="KW-0798">TonB box</keyword>
<evidence type="ECO:0000256" key="12">
    <source>
        <dbReference type="SAM" id="MobiDB-lite"/>
    </source>
</evidence>
<keyword evidence="4 9" id="KW-0812">Transmembrane</keyword>
<dbReference type="EMBL" id="JBHRVA010000002">
    <property type="protein sequence ID" value="MFC3302085.1"/>
    <property type="molecule type" value="Genomic_DNA"/>
</dbReference>
<dbReference type="InterPro" id="IPR000531">
    <property type="entry name" value="Beta-barrel_TonB"/>
</dbReference>
<dbReference type="InterPro" id="IPR039426">
    <property type="entry name" value="TonB-dep_rcpt-like"/>
</dbReference>
<keyword evidence="3 9" id="KW-1134">Transmembrane beta strand</keyword>
<comment type="subcellular location">
    <subcellularLocation>
        <location evidence="1 9">Cell outer membrane</location>
        <topology evidence="1 9">Multi-pass membrane protein</topology>
    </subcellularLocation>
</comment>
<keyword evidence="8 9" id="KW-0998">Cell outer membrane</keyword>
<evidence type="ECO:0000256" key="1">
    <source>
        <dbReference type="ARBA" id="ARBA00004571"/>
    </source>
</evidence>
<organism evidence="16 17">
    <name type="scientific">Parvularcula lutaonensis</name>
    <dbReference type="NCBI Taxonomy" id="491923"/>
    <lineage>
        <taxon>Bacteria</taxon>
        <taxon>Pseudomonadati</taxon>
        <taxon>Pseudomonadota</taxon>
        <taxon>Alphaproteobacteria</taxon>
        <taxon>Parvularculales</taxon>
        <taxon>Parvularculaceae</taxon>
        <taxon>Parvularcula</taxon>
    </lineage>
</organism>
<dbReference type="InterPro" id="IPR012910">
    <property type="entry name" value="Plug_dom"/>
</dbReference>
<evidence type="ECO:0000256" key="2">
    <source>
        <dbReference type="ARBA" id="ARBA00022448"/>
    </source>
</evidence>
<dbReference type="PROSITE" id="PS00430">
    <property type="entry name" value="TONB_DEPENDENT_REC_1"/>
    <property type="match status" value="1"/>
</dbReference>
<evidence type="ECO:0000256" key="5">
    <source>
        <dbReference type="ARBA" id="ARBA00022729"/>
    </source>
</evidence>
<dbReference type="InterPro" id="IPR037066">
    <property type="entry name" value="Plug_dom_sf"/>
</dbReference>
<keyword evidence="16" id="KW-0675">Receptor</keyword>
<feature type="signal peptide" evidence="13">
    <location>
        <begin position="1"/>
        <end position="22"/>
    </location>
</feature>
<dbReference type="PANTHER" id="PTHR30069:SF40">
    <property type="entry name" value="TONB-DEPENDENT RECEPTOR NMB0964-RELATED"/>
    <property type="match status" value="1"/>
</dbReference>
<evidence type="ECO:0000256" key="8">
    <source>
        <dbReference type="ARBA" id="ARBA00023237"/>
    </source>
</evidence>
<comment type="caution">
    <text evidence="16">The sequence shown here is derived from an EMBL/GenBank/DDBJ whole genome shotgun (WGS) entry which is preliminary data.</text>
</comment>
<dbReference type="RefSeq" id="WP_189574300.1">
    <property type="nucleotide sequence ID" value="NZ_BMXU01000001.1"/>
</dbReference>
<evidence type="ECO:0000256" key="9">
    <source>
        <dbReference type="PROSITE-ProRule" id="PRU01360"/>
    </source>
</evidence>
<keyword evidence="7 9" id="KW-0472">Membrane</keyword>
<proteinExistence type="inferred from homology"/>
<sequence length="736" mass="78464">MTKTILRLSCASLALAPFTAFATEASSTEPAIAAATTTLAAAAGTAVHEPEGDTIIVTASPIERNAEALLSPVSVLEGEELQRQLRDTLGETLRREPGVSSTNFGAGASRPIIRGLGGGRVRTLINGIGSIDAAAASPDHATPIEPALAETIEVVRGTGLLRYGSSASGGVVNVLDGRIASEVPEDGFDIAGRYAFTSVDEGSTGSAGAQVHLGKLGGVDVVATGQAITRRAGDYDISGFAESEALMEAEDDHDDHGMGHDDEEEVEGVLENSFNEVDSLTGGLSFVGERGFLGFAVQNYRSRYGVPGHGHGHEEEHGAGEEHDEEEEGVFIDLDQTRYDINGSLAFGGPIQRVDLYAGFADYEHIEFEAPGEPGTVFANEGYEIRVEAVQAERGDWRGASGIQIRDRKFSAIGEEAFVPPTETEQLGLYTFQETKLGPVTVEGSLRYEETDQAQTVNNIERSFEGVSGALGGSIPVADGVRATFNLFRTERAPTSDELFSDGPHLATESFDIGDVNLDIETALGLEGGLRFAGERGSFSINAFYTEYSDFIFQQATGQTGEDILIARGETDPEELEEFAELTVFQYTQADATFSGLEIEGQLELGQASGFDVSADLVADFVNAELDRADAQGNTQLPRIPPLGVLVGLEADNGTFSFRAEAEHSAEADDVASFELPTDSFTLVNLYADWRVTENISLSLAGLNIGDEEARVHTSFLKDQAPLPGRNIRFALNMRY</sequence>
<dbReference type="SUPFAM" id="SSF56935">
    <property type="entry name" value="Porins"/>
    <property type="match status" value="1"/>
</dbReference>
<dbReference type="PROSITE" id="PS52016">
    <property type="entry name" value="TONB_DEPENDENT_REC_3"/>
    <property type="match status" value="1"/>
</dbReference>
<evidence type="ECO:0000256" key="3">
    <source>
        <dbReference type="ARBA" id="ARBA00022452"/>
    </source>
</evidence>
<protein>
    <submittedName>
        <fullName evidence="16">TonB-dependent receptor</fullName>
    </submittedName>
</protein>
<dbReference type="InterPro" id="IPR010916">
    <property type="entry name" value="TonB_box_CS"/>
</dbReference>
<dbReference type="InterPro" id="IPR036942">
    <property type="entry name" value="Beta-barrel_TonB_sf"/>
</dbReference>
<dbReference type="Pfam" id="PF07715">
    <property type="entry name" value="Plug"/>
    <property type="match status" value="1"/>
</dbReference>
<feature type="domain" description="TonB-dependent receptor plug" evidence="15">
    <location>
        <begin position="70"/>
        <end position="171"/>
    </location>
</feature>
<evidence type="ECO:0000256" key="4">
    <source>
        <dbReference type="ARBA" id="ARBA00022692"/>
    </source>
</evidence>
<evidence type="ECO:0000256" key="7">
    <source>
        <dbReference type="ARBA" id="ARBA00023136"/>
    </source>
</evidence>
<keyword evidence="2 9" id="KW-0813">Transport</keyword>
<keyword evidence="17" id="KW-1185">Reference proteome</keyword>
<comment type="similarity">
    <text evidence="9 11">Belongs to the TonB-dependent receptor family.</text>
</comment>
<feature type="region of interest" description="Disordered" evidence="12">
    <location>
        <begin position="307"/>
        <end position="326"/>
    </location>
</feature>
<evidence type="ECO:0000259" key="14">
    <source>
        <dbReference type="Pfam" id="PF00593"/>
    </source>
</evidence>
<feature type="short sequence motif" description="TonB box" evidence="10">
    <location>
        <begin position="54"/>
        <end position="60"/>
    </location>
</feature>
<keyword evidence="5 13" id="KW-0732">Signal</keyword>
<evidence type="ECO:0000256" key="13">
    <source>
        <dbReference type="SAM" id="SignalP"/>
    </source>
</evidence>
<feature type="domain" description="TonB-dependent receptor-like beta-barrel" evidence="14">
    <location>
        <begin position="385"/>
        <end position="705"/>
    </location>
</feature>
<dbReference type="PANTHER" id="PTHR30069">
    <property type="entry name" value="TONB-DEPENDENT OUTER MEMBRANE RECEPTOR"/>
    <property type="match status" value="1"/>
</dbReference>
<evidence type="ECO:0000313" key="17">
    <source>
        <dbReference type="Proteomes" id="UP001595607"/>
    </source>
</evidence>
<dbReference type="Proteomes" id="UP001595607">
    <property type="component" value="Unassembled WGS sequence"/>
</dbReference>